<proteinExistence type="predicted"/>
<dbReference type="AlphaFoldDB" id="A0A0A8ZWZ3"/>
<sequence>MVGYFSFRWIYFQIIYEKC</sequence>
<dbReference type="EMBL" id="GBRH01255652">
    <property type="protein sequence ID" value="JAD42243.1"/>
    <property type="molecule type" value="Transcribed_RNA"/>
</dbReference>
<organism evidence="1">
    <name type="scientific">Arundo donax</name>
    <name type="common">Giant reed</name>
    <name type="synonym">Donax arundinaceus</name>
    <dbReference type="NCBI Taxonomy" id="35708"/>
    <lineage>
        <taxon>Eukaryota</taxon>
        <taxon>Viridiplantae</taxon>
        <taxon>Streptophyta</taxon>
        <taxon>Embryophyta</taxon>
        <taxon>Tracheophyta</taxon>
        <taxon>Spermatophyta</taxon>
        <taxon>Magnoliopsida</taxon>
        <taxon>Liliopsida</taxon>
        <taxon>Poales</taxon>
        <taxon>Poaceae</taxon>
        <taxon>PACMAD clade</taxon>
        <taxon>Arundinoideae</taxon>
        <taxon>Arundineae</taxon>
        <taxon>Arundo</taxon>
    </lineage>
</organism>
<name>A0A0A8ZWZ3_ARUDO</name>
<protein>
    <submittedName>
        <fullName evidence="1">Uncharacterized protein</fullName>
    </submittedName>
</protein>
<reference evidence="1" key="2">
    <citation type="journal article" date="2015" name="Data Brief">
        <title>Shoot transcriptome of the giant reed, Arundo donax.</title>
        <authorList>
            <person name="Barrero R.A."/>
            <person name="Guerrero F.D."/>
            <person name="Moolhuijzen P."/>
            <person name="Goolsby J.A."/>
            <person name="Tidwell J."/>
            <person name="Bellgard S.E."/>
            <person name="Bellgard M.I."/>
        </authorList>
    </citation>
    <scope>NUCLEOTIDE SEQUENCE</scope>
    <source>
        <tissue evidence="1">Shoot tissue taken approximately 20 cm above the soil surface</tissue>
    </source>
</reference>
<accession>A0A0A8ZWZ3</accession>
<evidence type="ECO:0000313" key="1">
    <source>
        <dbReference type="EMBL" id="JAD42243.1"/>
    </source>
</evidence>
<reference evidence="1" key="1">
    <citation type="submission" date="2014-09" db="EMBL/GenBank/DDBJ databases">
        <authorList>
            <person name="Magalhaes I.L.F."/>
            <person name="Oliveira U."/>
            <person name="Santos F.R."/>
            <person name="Vidigal T.H.D.A."/>
            <person name="Brescovit A.D."/>
            <person name="Santos A.J."/>
        </authorList>
    </citation>
    <scope>NUCLEOTIDE SEQUENCE</scope>
    <source>
        <tissue evidence="1">Shoot tissue taken approximately 20 cm above the soil surface</tissue>
    </source>
</reference>